<dbReference type="PANTHER" id="PTHR33392:SF6">
    <property type="entry name" value="POLYISOPRENYL-TEICHOIC ACID--PEPTIDOGLYCAN TEICHOIC ACID TRANSFERASE TAGU"/>
    <property type="match status" value="1"/>
</dbReference>
<keyword evidence="3" id="KW-0812">Transmembrane</keyword>
<evidence type="ECO:0000256" key="1">
    <source>
        <dbReference type="ARBA" id="ARBA00006068"/>
    </source>
</evidence>
<dbReference type="Pfam" id="PF03816">
    <property type="entry name" value="LytR_cpsA_psr"/>
    <property type="match status" value="1"/>
</dbReference>
<keyword evidence="3" id="KW-1133">Transmembrane helix</keyword>
<proteinExistence type="inferred from homology"/>
<keyword evidence="3" id="KW-0472">Membrane</keyword>
<evidence type="ECO:0000256" key="2">
    <source>
        <dbReference type="SAM" id="MobiDB-lite"/>
    </source>
</evidence>
<dbReference type="EMBL" id="PGTK01000002">
    <property type="protein sequence ID" value="PJF31866.1"/>
    <property type="molecule type" value="Genomic_DNA"/>
</dbReference>
<organism evidence="5 6">
    <name type="scientific">Candidatus Thermofonsia Clade 1 bacterium</name>
    <dbReference type="NCBI Taxonomy" id="2364210"/>
    <lineage>
        <taxon>Bacteria</taxon>
        <taxon>Bacillati</taxon>
        <taxon>Chloroflexota</taxon>
        <taxon>Candidatus Thermofontia</taxon>
        <taxon>Candidatus Thermofonsia Clade 1</taxon>
    </lineage>
</organism>
<sequence length="399" mass="44572">MPESKRKLTSKPRRHWYNPALGAELPERAPAAQRGRARQRVERRRADRRLPHFDWTWVVIGFALVGVLGTAATLMLSAGNSAPSRTAIALSTPLQSDSMSAADPMAEATARPISMADLEGLNLKAWDGKRRLTILLMGLDKRPGERGTGFRTDTLIILSLDPATQRVGLLSLPRDLRVPIPNRPETLYPINSAYVLGELERPGYGARLTAETIQYNLGIPIDHYVVLSFEAVIGFIDAIGGITIDVPSEIVDNEYPDMAFGYDPLYIPAGRQVMDGALALKYARTRHQTDDFDRTRRQQQVILAVRQQVLRGDVLPRLILQAPALWNELSKGIITDLTFDQILSLAWYAKDIPLQSIQTATLDERYIRAVNVRGEVLLTIDRERIAELLVSVFGENYSR</sequence>
<feature type="transmembrane region" description="Helical" evidence="3">
    <location>
        <begin position="53"/>
        <end position="76"/>
    </location>
</feature>
<dbReference type="AlphaFoldDB" id="A0A2M8P2U5"/>
<evidence type="ECO:0000259" key="4">
    <source>
        <dbReference type="Pfam" id="PF03816"/>
    </source>
</evidence>
<feature type="domain" description="Cell envelope-related transcriptional attenuator" evidence="4">
    <location>
        <begin position="151"/>
        <end position="309"/>
    </location>
</feature>
<feature type="compositionally biased region" description="Basic residues" evidence="2">
    <location>
        <begin position="7"/>
        <end position="16"/>
    </location>
</feature>
<reference evidence="5 6" key="1">
    <citation type="submission" date="2017-11" db="EMBL/GenBank/DDBJ databases">
        <title>Evolution of Phototrophy in the Chloroflexi Phylum Driven by Horizontal Gene Transfer.</title>
        <authorList>
            <person name="Ward L.M."/>
            <person name="Hemp J."/>
            <person name="Shih P.M."/>
            <person name="Mcglynn S.E."/>
            <person name="Fischer W."/>
        </authorList>
    </citation>
    <scope>NUCLEOTIDE SEQUENCE [LARGE SCALE GENOMIC DNA]</scope>
    <source>
        <strain evidence="5">CP2_2F</strain>
    </source>
</reference>
<evidence type="ECO:0000313" key="5">
    <source>
        <dbReference type="EMBL" id="PJF31866.1"/>
    </source>
</evidence>
<dbReference type="InterPro" id="IPR050922">
    <property type="entry name" value="LytR/CpsA/Psr_CW_biosynth"/>
</dbReference>
<dbReference type="Proteomes" id="UP000228921">
    <property type="component" value="Unassembled WGS sequence"/>
</dbReference>
<evidence type="ECO:0000313" key="6">
    <source>
        <dbReference type="Proteomes" id="UP000228921"/>
    </source>
</evidence>
<evidence type="ECO:0000256" key="3">
    <source>
        <dbReference type="SAM" id="Phobius"/>
    </source>
</evidence>
<dbReference type="Gene3D" id="3.40.630.190">
    <property type="entry name" value="LCP protein"/>
    <property type="match status" value="1"/>
</dbReference>
<comment type="caution">
    <text evidence="5">The sequence shown here is derived from an EMBL/GenBank/DDBJ whole genome shotgun (WGS) entry which is preliminary data.</text>
</comment>
<dbReference type="PANTHER" id="PTHR33392">
    <property type="entry name" value="POLYISOPRENYL-TEICHOIC ACID--PEPTIDOGLYCAN TEICHOIC ACID TRANSFERASE TAGU"/>
    <property type="match status" value="1"/>
</dbReference>
<dbReference type="InterPro" id="IPR004474">
    <property type="entry name" value="LytR_CpsA_psr"/>
</dbReference>
<protein>
    <recommendedName>
        <fullName evidence="4">Cell envelope-related transcriptional attenuator domain-containing protein</fullName>
    </recommendedName>
</protein>
<comment type="similarity">
    <text evidence="1">Belongs to the LytR/CpsA/Psr (LCP) family.</text>
</comment>
<dbReference type="NCBIfam" id="TIGR00350">
    <property type="entry name" value="lytR_cpsA_psr"/>
    <property type="match status" value="1"/>
</dbReference>
<gene>
    <name evidence="5" type="ORF">CUN51_02680</name>
</gene>
<name>A0A2M8P2U5_9CHLR</name>
<accession>A0A2M8P2U5</accession>
<feature type="region of interest" description="Disordered" evidence="2">
    <location>
        <begin position="1"/>
        <end position="43"/>
    </location>
</feature>